<evidence type="ECO:0000313" key="2">
    <source>
        <dbReference type="Proteomes" id="UP001230496"/>
    </source>
</evidence>
<sequence length="305" mass="35902">MKELSRNIRDLCNHPWKRELVFQDRIKWNKLWTSLDAIEDTQLAIDSYLNLEDFSSNNGGYLFIYGVMQALNIQQDAANNLLSALYDKTINFKTEYPDLYQIREHRNNSIGHPTKRGNDKSFHFIGRASIKKSGFTLASYYPKTGETSKFEDINIIQCIETQDDLIKNILTETMGKLESDFQKHKNKFKGKKLADFIHNDFHYEFSKLYENVGRDYPLAGMNFDIICEGYNKVKEGIKDRYFTIEALQGVQYTTQKLDYIFNRLKRDLIDNKISDEFELSIFIDALESNFKELQEMIDEIDKEFE</sequence>
<dbReference type="KEGG" id="msaa:QYS49_38615"/>
<name>A0AA51R8R9_9BACT</name>
<accession>A0AA51R8R9</accession>
<reference evidence="1 2" key="1">
    <citation type="submission" date="2023-08" db="EMBL/GenBank/DDBJ databases">
        <title>Comparative genomics and taxonomic characterization of three novel marine species of genus Marivirga.</title>
        <authorList>
            <person name="Muhammad N."/>
            <person name="Kim S.-G."/>
        </authorList>
    </citation>
    <scope>NUCLEOTIDE SEQUENCE [LARGE SCALE GENOMIC DNA]</scope>
    <source>
        <strain evidence="1 2">BDSF4-3</strain>
    </source>
</reference>
<evidence type="ECO:0000313" key="1">
    <source>
        <dbReference type="EMBL" id="WMN11507.1"/>
    </source>
</evidence>
<dbReference type="Proteomes" id="UP001230496">
    <property type="component" value="Chromosome"/>
</dbReference>
<gene>
    <name evidence="1" type="ORF">QYS49_38615</name>
</gene>
<dbReference type="RefSeq" id="WP_308348799.1">
    <property type="nucleotide sequence ID" value="NZ_CP129971.1"/>
</dbReference>
<dbReference type="AlphaFoldDB" id="A0AA51R8R9"/>
<protein>
    <submittedName>
        <fullName evidence="1">Uncharacterized protein</fullName>
    </submittedName>
</protein>
<dbReference type="EMBL" id="CP129971">
    <property type="protein sequence ID" value="WMN11507.1"/>
    <property type="molecule type" value="Genomic_DNA"/>
</dbReference>
<keyword evidence="2" id="KW-1185">Reference proteome</keyword>
<proteinExistence type="predicted"/>
<organism evidence="1 2">
    <name type="scientific">Marivirga salinarum</name>
    <dbReference type="NCBI Taxonomy" id="3059078"/>
    <lineage>
        <taxon>Bacteria</taxon>
        <taxon>Pseudomonadati</taxon>
        <taxon>Bacteroidota</taxon>
        <taxon>Cytophagia</taxon>
        <taxon>Cytophagales</taxon>
        <taxon>Marivirgaceae</taxon>
        <taxon>Marivirga</taxon>
    </lineage>
</organism>